<dbReference type="EMBL" id="AHMY02000037">
    <property type="protein sequence ID" value="EKO15912.1"/>
    <property type="molecule type" value="Genomic_DNA"/>
</dbReference>
<dbReference type="SUPFAM" id="SSF51206">
    <property type="entry name" value="cAMP-binding domain-like"/>
    <property type="match status" value="1"/>
</dbReference>
<dbReference type="PRINTS" id="PR00103">
    <property type="entry name" value="CAMPKINASE"/>
</dbReference>
<dbReference type="GeneID" id="34315809"/>
<dbReference type="InterPro" id="IPR018490">
    <property type="entry name" value="cNMP-bd_dom_sf"/>
</dbReference>
<evidence type="ECO:0000313" key="2">
    <source>
        <dbReference type="EMBL" id="EKO15912.1"/>
    </source>
</evidence>
<dbReference type="SMART" id="SM00100">
    <property type="entry name" value="cNMP"/>
    <property type="match status" value="1"/>
</dbReference>
<evidence type="ECO:0000313" key="3">
    <source>
        <dbReference type="Proteomes" id="UP000006253"/>
    </source>
</evidence>
<dbReference type="PANTHER" id="PTHR24567:SF74">
    <property type="entry name" value="HTH-TYPE TRANSCRIPTIONAL REGULATOR ARCR"/>
    <property type="match status" value="1"/>
</dbReference>
<dbReference type="PROSITE" id="PS00889">
    <property type="entry name" value="CNMP_BINDING_2"/>
    <property type="match status" value="1"/>
</dbReference>
<dbReference type="InterPro" id="IPR014710">
    <property type="entry name" value="RmlC-like_jellyroll"/>
</dbReference>
<feature type="domain" description="Cyclic nucleotide-binding" evidence="1">
    <location>
        <begin position="1"/>
        <end position="121"/>
    </location>
</feature>
<dbReference type="Proteomes" id="UP000006253">
    <property type="component" value="Unassembled WGS sequence"/>
</dbReference>
<reference evidence="2 3" key="1">
    <citation type="submission" date="2012-10" db="EMBL/GenBank/DDBJ databases">
        <authorList>
            <person name="Harkins D.M."/>
            <person name="Durkin A.S."/>
            <person name="Brinkac L.M."/>
            <person name="Selengut J.D."/>
            <person name="Sanka R."/>
            <person name="DePew J."/>
            <person name="Purushe J."/>
            <person name="Peacock S.J."/>
            <person name="Thaipadungpanit J."/>
            <person name="Wuthiekanun V.W."/>
            <person name="Day N.P."/>
            <person name="Vinetz J.M."/>
            <person name="Sutton G.G."/>
            <person name="Nelson W.C."/>
            <person name="Fouts D.E."/>
        </authorList>
    </citation>
    <scope>NUCLEOTIDE SEQUENCE [LARGE SCALE GENOMIC DNA]</scope>
    <source>
        <strain evidence="2 3">H1</strain>
    </source>
</reference>
<dbReference type="SUPFAM" id="SSF46785">
    <property type="entry name" value="Winged helix' DNA-binding domain"/>
    <property type="match status" value="1"/>
</dbReference>
<dbReference type="CDD" id="cd00038">
    <property type="entry name" value="CAP_ED"/>
    <property type="match status" value="1"/>
</dbReference>
<sequence length="221" mass="25263">MDMMLESMFSKFGQTYEPNQIIFCENEPGNNFFLIQSGKVKIVKTVPNPTKKEDYLIKTLDILEQGDVFGEMAILEEQPRSATAIAISEVKVLNFNQANFELLMTKNPMLALKILTIFSVRINDAKRRLLILLMDDIQGKVADVFLMLYEKMHAHSDFKEIVLNVSQHDVAEWCAQPVGEVQKVLNTLSKSGKIELYEDKIVIHNIADFQRIVAQKRKPNS</sequence>
<dbReference type="Pfam" id="PF00027">
    <property type="entry name" value="cNMP_binding"/>
    <property type="match status" value="1"/>
</dbReference>
<dbReference type="PROSITE" id="PS50042">
    <property type="entry name" value="CNMP_BINDING_3"/>
    <property type="match status" value="1"/>
</dbReference>
<dbReference type="RefSeq" id="WP_004755157.1">
    <property type="nucleotide sequence ID" value="NZ_AHMY02000037.1"/>
</dbReference>
<dbReference type="InterPro" id="IPR018488">
    <property type="entry name" value="cNMP-bd_CS"/>
</dbReference>
<dbReference type="GO" id="GO:0005829">
    <property type="term" value="C:cytosol"/>
    <property type="evidence" value="ECO:0007669"/>
    <property type="project" value="TreeGrafter"/>
</dbReference>
<accession>A0A0E2B3R9</accession>
<name>A0A0E2B3R9_9LEPT</name>
<proteinExistence type="predicted"/>
<comment type="caution">
    <text evidence="2">The sequence shown here is derived from an EMBL/GenBank/DDBJ whole genome shotgun (WGS) entry which is preliminary data.</text>
</comment>
<dbReference type="AlphaFoldDB" id="A0A0E2B3R9"/>
<dbReference type="InterPro" id="IPR036390">
    <property type="entry name" value="WH_DNA-bd_sf"/>
</dbReference>
<dbReference type="Gene3D" id="2.60.120.10">
    <property type="entry name" value="Jelly Rolls"/>
    <property type="match status" value="1"/>
</dbReference>
<protein>
    <submittedName>
        <fullName evidence="2">Cyclic nucleotide-binding domain protein</fullName>
    </submittedName>
</protein>
<dbReference type="InterPro" id="IPR036388">
    <property type="entry name" value="WH-like_DNA-bd_sf"/>
</dbReference>
<dbReference type="Gene3D" id="1.10.10.10">
    <property type="entry name" value="Winged helix-like DNA-binding domain superfamily/Winged helix DNA-binding domain"/>
    <property type="match status" value="1"/>
</dbReference>
<dbReference type="InterPro" id="IPR000595">
    <property type="entry name" value="cNMP-bd_dom"/>
</dbReference>
<gene>
    <name evidence="2" type="ORF">LEP1GSC081_2468</name>
</gene>
<dbReference type="GO" id="GO:0003700">
    <property type="term" value="F:DNA-binding transcription factor activity"/>
    <property type="evidence" value="ECO:0007669"/>
    <property type="project" value="TreeGrafter"/>
</dbReference>
<organism evidence="2 3">
    <name type="scientific">Leptospira kirschneri str. H1</name>
    <dbReference type="NCBI Taxonomy" id="1049966"/>
    <lineage>
        <taxon>Bacteria</taxon>
        <taxon>Pseudomonadati</taxon>
        <taxon>Spirochaetota</taxon>
        <taxon>Spirochaetia</taxon>
        <taxon>Leptospirales</taxon>
        <taxon>Leptospiraceae</taxon>
        <taxon>Leptospira</taxon>
    </lineage>
</organism>
<evidence type="ECO:0000259" key="1">
    <source>
        <dbReference type="PROSITE" id="PS50042"/>
    </source>
</evidence>
<dbReference type="InterPro" id="IPR050397">
    <property type="entry name" value="Env_Response_Regulators"/>
</dbReference>
<dbReference type="PANTHER" id="PTHR24567">
    <property type="entry name" value="CRP FAMILY TRANSCRIPTIONAL REGULATORY PROTEIN"/>
    <property type="match status" value="1"/>
</dbReference>